<name>A0AAV6TXF4_9ARAC</name>
<dbReference type="EMBL" id="JAFNEN010000928">
    <property type="protein sequence ID" value="KAG8176004.1"/>
    <property type="molecule type" value="Genomic_DNA"/>
</dbReference>
<sequence>MLLPNSKTICKHGRVLEVVEYQGNVTHCCEKECIPIPDRVIRGLACSKCKAVNYCKCKCISWEATKRKYLRVPLIKPEEGWQAVRLNTEIESIANAVESSPESLTNDLNDLTESSEDFLIYFD</sequence>
<dbReference type="Proteomes" id="UP000827092">
    <property type="component" value="Unassembled WGS sequence"/>
</dbReference>
<keyword evidence="2" id="KW-1185">Reference proteome</keyword>
<organism evidence="1 2">
    <name type="scientific">Oedothorax gibbosus</name>
    <dbReference type="NCBI Taxonomy" id="931172"/>
    <lineage>
        <taxon>Eukaryota</taxon>
        <taxon>Metazoa</taxon>
        <taxon>Ecdysozoa</taxon>
        <taxon>Arthropoda</taxon>
        <taxon>Chelicerata</taxon>
        <taxon>Arachnida</taxon>
        <taxon>Araneae</taxon>
        <taxon>Araneomorphae</taxon>
        <taxon>Entelegynae</taxon>
        <taxon>Araneoidea</taxon>
        <taxon>Linyphiidae</taxon>
        <taxon>Erigoninae</taxon>
        <taxon>Oedothorax</taxon>
    </lineage>
</organism>
<proteinExistence type="predicted"/>
<gene>
    <name evidence="1" type="ORF">JTE90_007001</name>
</gene>
<reference evidence="1 2" key="1">
    <citation type="journal article" date="2022" name="Nat. Ecol. Evol.">
        <title>A masculinizing supergene underlies an exaggerated male reproductive morph in a spider.</title>
        <authorList>
            <person name="Hendrickx F."/>
            <person name="De Corte Z."/>
            <person name="Sonet G."/>
            <person name="Van Belleghem S.M."/>
            <person name="Kostlbacher S."/>
            <person name="Vangestel C."/>
        </authorList>
    </citation>
    <scope>NUCLEOTIDE SEQUENCE [LARGE SCALE GENOMIC DNA]</scope>
    <source>
        <strain evidence="1">W744_W776</strain>
    </source>
</reference>
<accession>A0AAV6TXF4</accession>
<dbReference type="AlphaFoldDB" id="A0AAV6TXF4"/>
<evidence type="ECO:0000313" key="1">
    <source>
        <dbReference type="EMBL" id="KAG8176004.1"/>
    </source>
</evidence>
<protein>
    <submittedName>
        <fullName evidence="1">Uncharacterized protein</fullName>
    </submittedName>
</protein>
<comment type="caution">
    <text evidence="1">The sequence shown here is derived from an EMBL/GenBank/DDBJ whole genome shotgun (WGS) entry which is preliminary data.</text>
</comment>
<evidence type="ECO:0000313" key="2">
    <source>
        <dbReference type="Proteomes" id="UP000827092"/>
    </source>
</evidence>